<protein>
    <submittedName>
        <fullName evidence="1">Uncharacterized protein</fullName>
    </submittedName>
</protein>
<accession>A0AAV4G2C7</accession>
<comment type="caution">
    <text evidence="1">The sequence shown here is derived from an EMBL/GenBank/DDBJ whole genome shotgun (WGS) entry which is preliminary data.</text>
</comment>
<evidence type="ECO:0000313" key="2">
    <source>
        <dbReference type="Proteomes" id="UP000762676"/>
    </source>
</evidence>
<keyword evidence="2" id="KW-1185">Reference proteome</keyword>
<proteinExistence type="predicted"/>
<dbReference type="EMBL" id="BMAT01001073">
    <property type="protein sequence ID" value="GFR79120.1"/>
    <property type="molecule type" value="Genomic_DNA"/>
</dbReference>
<dbReference type="Proteomes" id="UP000762676">
    <property type="component" value="Unassembled WGS sequence"/>
</dbReference>
<evidence type="ECO:0000313" key="1">
    <source>
        <dbReference type="EMBL" id="GFR79120.1"/>
    </source>
</evidence>
<gene>
    <name evidence="1" type="ORF">ElyMa_000548400</name>
</gene>
<sequence length="106" mass="11841">MRAAEELKATEGDSVTIACDETWQRIGFSSKNGVATCLSISSKGPSKVIDTETLTNYSDAYSKMKSRKKGHELKEWGKKHEKDCKKTTLALLNIQKIRGAVWSEIF</sequence>
<name>A0AAV4G2C7_9GAST</name>
<reference evidence="1 2" key="1">
    <citation type="journal article" date="2021" name="Elife">
        <title>Chloroplast acquisition without the gene transfer in kleptoplastic sea slugs, Plakobranchus ocellatus.</title>
        <authorList>
            <person name="Maeda T."/>
            <person name="Takahashi S."/>
            <person name="Yoshida T."/>
            <person name="Shimamura S."/>
            <person name="Takaki Y."/>
            <person name="Nagai Y."/>
            <person name="Toyoda A."/>
            <person name="Suzuki Y."/>
            <person name="Arimoto A."/>
            <person name="Ishii H."/>
            <person name="Satoh N."/>
            <person name="Nishiyama T."/>
            <person name="Hasebe M."/>
            <person name="Maruyama T."/>
            <person name="Minagawa J."/>
            <person name="Obokata J."/>
            <person name="Shigenobu S."/>
        </authorList>
    </citation>
    <scope>NUCLEOTIDE SEQUENCE [LARGE SCALE GENOMIC DNA]</scope>
</reference>
<organism evidence="1 2">
    <name type="scientific">Elysia marginata</name>
    <dbReference type="NCBI Taxonomy" id="1093978"/>
    <lineage>
        <taxon>Eukaryota</taxon>
        <taxon>Metazoa</taxon>
        <taxon>Spiralia</taxon>
        <taxon>Lophotrochozoa</taxon>
        <taxon>Mollusca</taxon>
        <taxon>Gastropoda</taxon>
        <taxon>Heterobranchia</taxon>
        <taxon>Euthyneura</taxon>
        <taxon>Panpulmonata</taxon>
        <taxon>Sacoglossa</taxon>
        <taxon>Placobranchoidea</taxon>
        <taxon>Plakobranchidae</taxon>
        <taxon>Elysia</taxon>
    </lineage>
</organism>
<dbReference type="AlphaFoldDB" id="A0AAV4G2C7"/>